<dbReference type="Proteomes" id="UP001234202">
    <property type="component" value="Unassembled WGS sequence"/>
</dbReference>
<proteinExistence type="predicted"/>
<gene>
    <name evidence="1" type="ORF">QFC24_006962</name>
</gene>
<protein>
    <submittedName>
        <fullName evidence="1">Uncharacterized protein</fullName>
    </submittedName>
</protein>
<evidence type="ECO:0000313" key="2">
    <source>
        <dbReference type="Proteomes" id="UP001234202"/>
    </source>
</evidence>
<comment type="caution">
    <text evidence="1">The sequence shown here is derived from an EMBL/GenBank/DDBJ whole genome shotgun (WGS) entry which is preliminary data.</text>
</comment>
<reference evidence="1" key="1">
    <citation type="submission" date="2023-04" db="EMBL/GenBank/DDBJ databases">
        <title>Draft Genome sequencing of Naganishia species isolated from polar environments using Oxford Nanopore Technology.</title>
        <authorList>
            <person name="Leo P."/>
            <person name="Venkateswaran K."/>
        </authorList>
    </citation>
    <scope>NUCLEOTIDE SEQUENCE</scope>
    <source>
        <strain evidence="1">DBVPG 5303</strain>
    </source>
</reference>
<keyword evidence="2" id="KW-1185">Reference proteome</keyword>
<dbReference type="EMBL" id="JASBWV010000043">
    <property type="protein sequence ID" value="KAJ9115552.1"/>
    <property type="molecule type" value="Genomic_DNA"/>
</dbReference>
<evidence type="ECO:0000313" key="1">
    <source>
        <dbReference type="EMBL" id="KAJ9115552.1"/>
    </source>
</evidence>
<name>A0ACC2WV98_9TREE</name>
<accession>A0ACC2WV98</accession>
<organism evidence="1 2">
    <name type="scientific">Naganishia onofrii</name>
    <dbReference type="NCBI Taxonomy" id="1851511"/>
    <lineage>
        <taxon>Eukaryota</taxon>
        <taxon>Fungi</taxon>
        <taxon>Dikarya</taxon>
        <taxon>Basidiomycota</taxon>
        <taxon>Agaricomycotina</taxon>
        <taxon>Tremellomycetes</taxon>
        <taxon>Filobasidiales</taxon>
        <taxon>Filobasidiaceae</taxon>
        <taxon>Naganishia</taxon>
    </lineage>
</organism>
<sequence length="650" mass="71822">MAYSSPYITIEASTYETLQAKAAVAASEVEILTTALDALIKSQAKALIDSEQQSTAAARENATLAEKSEELASLLLVRDQTIGQLAIKVKQQQAELRALQKENTRSSRVHGATALEYEYFKIITAKLRDAKMEAEAKASTFQANALAAQAKVAEAEAKTAETEAKLDAAKTKANKAGARAIVAESHSNAAMQRLAEVKSAAAEAEEKVDPLERKIRSLGRKLMIANDRTNMCKQAVKRLDNERMTLEQDLAAREDELATLDDSYITLEKDFTALELQTEELAQWKNEHVWLTDSNREEGESESAASRLQNAAQELLLLREVTPEYLERIENLVDDLADAKVPSEQQPETGRAQGRHRALRALKLRVERATQSLRDLFEKGVYSLCDERTHVQVVDYHHRIEHLIEIAPRVLNQEVVNLRHEMHRVESVVWLWLDDAAKKLASRSVASDADVPEPVRAGVPEACVEPSDDNIDAPVATEDDVDDDQPSPKMISWESVQMALFGYVTPAAVSSCDDPVTPTTWLVDTPAEPPKSVAKNEEQGGEGLAMTPPLTETGSDLGSDDEFFEPCDLAANGDTAVEINWAVPEAPTSGIWDPIQREWVLVTGPDDREMLEQEFSGLTPSPTCDHACDPRANDLYALMREFAYEEGEMF</sequence>